<protein>
    <recommendedName>
        <fullName evidence="8">Tr-type G domain-containing protein</fullName>
    </recommendedName>
</protein>
<dbReference type="CDD" id="cd01887">
    <property type="entry name" value="IF2_eIF5B"/>
    <property type="match status" value="1"/>
</dbReference>
<keyword evidence="4" id="KW-0648">Protein biosynthesis</keyword>
<dbReference type="InterPro" id="IPR044145">
    <property type="entry name" value="IF2_II"/>
</dbReference>
<keyword evidence="10" id="KW-1185">Reference proteome</keyword>
<dbReference type="SUPFAM" id="SSF50447">
    <property type="entry name" value="Translation proteins"/>
    <property type="match status" value="2"/>
</dbReference>
<evidence type="ECO:0000256" key="7">
    <source>
        <dbReference type="SAM" id="MobiDB-lite"/>
    </source>
</evidence>
<dbReference type="InterPro" id="IPR053905">
    <property type="entry name" value="EF-G-like_DII"/>
</dbReference>
<dbReference type="InterPro" id="IPR027417">
    <property type="entry name" value="P-loop_NTPase"/>
</dbReference>
<dbReference type="InParanoid" id="A0A7R8UQD1"/>
<evidence type="ECO:0000256" key="6">
    <source>
        <dbReference type="ARBA" id="ARBA00025162"/>
    </source>
</evidence>
<dbReference type="InterPro" id="IPR036925">
    <property type="entry name" value="TIF_IF2_dom3_sf"/>
</dbReference>
<dbReference type="OMA" id="TIVCYQI"/>
<evidence type="ECO:0000313" key="10">
    <source>
        <dbReference type="Proteomes" id="UP000594454"/>
    </source>
</evidence>
<dbReference type="CDD" id="cd03702">
    <property type="entry name" value="IF2_mtIF2_II"/>
    <property type="match status" value="1"/>
</dbReference>
<sequence length="700" mass="77664">MSFVSRRFLRLCTGSSVFLRGVGIQDVWLRGHFVRSLTTSELLFKRRKTAEERKSPRIIEYSPKKTSNKPTVHGVVDIWRNITVKELADAVQRPLEDIQEVMLYVKDADDIDPSARLEDVKVIREIVTKCGMKSRIVAAPDKEIHEEKDRDVVPRPPAPPENLKPRPPVVTVMGHVDHGKTTLLDSLRGASVAAGEAGGITQHIGAFTVTLSSGETVTFLDTPGHAAFSAMRSRGANLTDIIVLVVAADDGVMAQTREVIKLAQDANVPVIVAINKVDKPEADVERAKKELMQMGLALEGHGGETQVVNISALKGTNLKELAEAIVTQATLMSLKSEYSGLVEGVVVESKNDKRRGKLSTAIVTRGTLRKGSILVSGQAWAKVRALFDHVGNPVDDATPGTPIEILGWRELPLAGDIILEVESEKKAHSVIRWRENAAQKEKAEKDQEAILKKEQEHLEKYIAAREARRLAGRFKMRPDGPRQKLYEDDPTPRVNLILKGDVHGSVEAILDVFDSYNEHDKCRLNIVHYGVGDITEGDLELARTFKAIIYAFSVNAPAKPPKHVTIREFNIIYRLIDDLKEEISKKLPSVEVEDVVGEANVLQQFFINEGRKEVPVAGCRCTKGLLKKSSNFRLLRNGEVLYDGPVESIRHLKNEVDSIKKDVECGIRLKDVKVVPQPGDTLLCYTTHMEPQVTNWDPGF</sequence>
<feature type="region of interest" description="Disordered" evidence="7">
    <location>
        <begin position="145"/>
        <end position="168"/>
    </location>
</feature>
<dbReference type="Pfam" id="PF00009">
    <property type="entry name" value="GTP_EFTU"/>
    <property type="match status" value="1"/>
</dbReference>
<dbReference type="Pfam" id="PF22042">
    <property type="entry name" value="EF-G_D2"/>
    <property type="match status" value="1"/>
</dbReference>
<feature type="compositionally biased region" description="Pro residues" evidence="7">
    <location>
        <begin position="154"/>
        <end position="168"/>
    </location>
</feature>
<dbReference type="InterPro" id="IPR005225">
    <property type="entry name" value="Small_GTP-bd"/>
</dbReference>
<dbReference type="InterPro" id="IPR009000">
    <property type="entry name" value="Transl_B-barrel_sf"/>
</dbReference>
<dbReference type="FunFam" id="3.40.50.300:FF:000019">
    <property type="entry name" value="Translation initiation factor IF-2"/>
    <property type="match status" value="1"/>
</dbReference>
<accession>A0A7R8UQD1</accession>
<evidence type="ECO:0000256" key="3">
    <source>
        <dbReference type="ARBA" id="ARBA00022741"/>
    </source>
</evidence>
<gene>
    <name evidence="9" type="ORF">HERILL_LOCUS7947</name>
</gene>
<comment type="similarity">
    <text evidence="1">Belongs to the TRAFAC class translation factor GTPase superfamily. Classic translation factor GTPase family. IF-2 subfamily.</text>
</comment>
<evidence type="ECO:0000256" key="1">
    <source>
        <dbReference type="ARBA" id="ARBA00007733"/>
    </source>
</evidence>
<dbReference type="Pfam" id="PF11987">
    <property type="entry name" value="IF-2"/>
    <property type="match status" value="1"/>
</dbReference>
<dbReference type="GO" id="GO:0003924">
    <property type="term" value="F:GTPase activity"/>
    <property type="evidence" value="ECO:0007669"/>
    <property type="project" value="InterPro"/>
</dbReference>
<evidence type="ECO:0000259" key="8">
    <source>
        <dbReference type="PROSITE" id="PS51722"/>
    </source>
</evidence>
<dbReference type="Gene3D" id="3.40.50.300">
    <property type="entry name" value="P-loop containing nucleotide triphosphate hydrolases"/>
    <property type="match status" value="1"/>
</dbReference>
<dbReference type="Proteomes" id="UP000594454">
    <property type="component" value="Chromosome 3"/>
</dbReference>
<name>A0A7R8UQD1_HERIL</name>
<dbReference type="GO" id="GO:0003743">
    <property type="term" value="F:translation initiation factor activity"/>
    <property type="evidence" value="ECO:0007669"/>
    <property type="project" value="UniProtKB-KW"/>
</dbReference>
<dbReference type="GO" id="GO:0005737">
    <property type="term" value="C:cytoplasm"/>
    <property type="evidence" value="ECO:0007669"/>
    <property type="project" value="TreeGrafter"/>
</dbReference>
<organism evidence="9 10">
    <name type="scientific">Hermetia illucens</name>
    <name type="common">Black soldier fly</name>
    <dbReference type="NCBI Taxonomy" id="343691"/>
    <lineage>
        <taxon>Eukaryota</taxon>
        <taxon>Metazoa</taxon>
        <taxon>Ecdysozoa</taxon>
        <taxon>Arthropoda</taxon>
        <taxon>Hexapoda</taxon>
        <taxon>Insecta</taxon>
        <taxon>Pterygota</taxon>
        <taxon>Neoptera</taxon>
        <taxon>Endopterygota</taxon>
        <taxon>Diptera</taxon>
        <taxon>Brachycera</taxon>
        <taxon>Stratiomyomorpha</taxon>
        <taxon>Stratiomyidae</taxon>
        <taxon>Hermetiinae</taxon>
        <taxon>Hermetia</taxon>
    </lineage>
</organism>
<keyword evidence="2" id="KW-0396">Initiation factor</keyword>
<evidence type="ECO:0000256" key="2">
    <source>
        <dbReference type="ARBA" id="ARBA00022540"/>
    </source>
</evidence>
<dbReference type="PROSITE" id="PS51722">
    <property type="entry name" value="G_TR_2"/>
    <property type="match status" value="1"/>
</dbReference>
<dbReference type="AlphaFoldDB" id="A0A7R8UQD1"/>
<proteinExistence type="inferred from homology"/>
<dbReference type="SUPFAM" id="SSF52156">
    <property type="entry name" value="Initiation factor IF2/eIF5b, domain 3"/>
    <property type="match status" value="1"/>
</dbReference>
<reference evidence="9 10" key="1">
    <citation type="submission" date="2020-11" db="EMBL/GenBank/DDBJ databases">
        <authorList>
            <person name="Wallbank WR R."/>
            <person name="Pardo Diaz C."/>
            <person name="Kozak K."/>
            <person name="Martin S."/>
            <person name="Jiggins C."/>
            <person name="Moest M."/>
            <person name="Warren A I."/>
            <person name="Generalovic N T."/>
            <person name="Byers J.R.P. K."/>
            <person name="Montejo-Kovacevich G."/>
            <person name="Yen C E."/>
        </authorList>
    </citation>
    <scope>NUCLEOTIDE SEQUENCE [LARGE SCALE GENOMIC DNA]</scope>
</reference>
<dbReference type="PANTHER" id="PTHR43381">
    <property type="entry name" value="TRANSLATION INITIATION FACTOR IF-2-RELATED"/>
    <property type="match status" value="1"/>
</dbReference>
<dbReference type="GO" id="GO:0005525">
    <property type="term" value="F:GTP binding"/>
    <property type="evidence" value="ECO:0007669"/>
    <property type="project" value="UniProtKB-KW"/>
</dbReference>
<dbReference type="CDD" id="cd03692">
    <property type="entry name" value="mtIF2_IVc"/>
    <property type="match status" value="1"/>
</dbReference>
<keyword evidence="3" id="KW-0547">Nucleotide-binding</keyword>
<dbReference type="OrthoDB" id="361630at2759"/>
<evidence type="ECO:0000313" key="9">
    <source>
        <dbReference type="EMBL" id="CAD7085083.1"/>
    </source>
</evidence>
<dbReference type="Gene3D" id="3.40.50.10050">
    <property type="entry name" value="Translation initiation factor IF- 2, domain 3"/>
    <property type="match status" value="1"/>
</dbReference>
<evidence type="ECO:0000256" key="5">
    <source>
        <dbReference type="ARBA" id="ARBA00023134"/>
    </source>
</evidence>
<dbReference type="Gene3D" id="2.40.30.10">
    <property type="entry name" value="Translation factors"/>
    <property type="match status" value="2"/>
</dbReference>
<dbReference type="SUPFAM" id="SSF52540">
    <property type="entry name" value="P-loop containing nucleoside triphosphate hydrolases"/>
    <property type="match status" value="1"/>
</dbReference>
<dbReference type="PANTHER" id="PTHR43381:SF20">
    <property type="entry name" value="TRANSLATION INITIATION FACTOR IF-2, MITOCHONDRIAL"/>
    <property type="match status" value="1"/>
</dbReference>
<dbReference type="NCBIfam" id="TIGR00231">
    <property type="entry name" value="small_GTP"/>
    <property type="match status" value="1"/>
</dbReference>
<dbReference type="FunFam" id="2.40.30.10:FF:000007">
    <property type="entry name" value="Translation initiation factor IF-2"/>
    <property type="match status" value="1"/>
</dbReference>
<dbReference type="FunFam" id="3.40.50.10050:FF:000001">
    <property type="entry name" value="Translation initiation factor IF-2"/>
    <property type="match status" value="1"/>
</dbReference>
<evidence type="ECO:0000256" key="4">
    <source>
        <dbReference type="ARBA" id="ARBA00022917"/>
    </source>
</evidence>
<dbReference type="EMBL" id="LR899011">
    <property type="protein sequence ID" value="CAD7085083.1"/>
    <property type="molecule type" value="Genomic_DNA"/>
</dbReference>
<comment type="function">
    <text evidence="6">One of the essential components for the initiation of protein synthesis. Protects formylmethionyl-tRNA from spontaneous hydrolysis and promotes its binding to the 30S ribosomal subunits. Also involved in the hydrolysis of GTP during the formation of the 70S ribosomal complex.</text>
</comment>
<dbReference type="InterPro" id="IPR023115">
    <property type="entry name" value="TIF_IF2_dom3"/>
</dbReference>
<feature type="domain" description="Tr-type G" evidence="8">
    <location>
        <begin position="165"/>
        <end position="335"/>
    </location>
</feature>
<dbReference type="FunCoup" id="A0A7R8UQD1">
    <property type="interactions" value="1215"/>
</dbReference>
<dbReference type="InterPro" id="IPR015760">
    <property type="entry name" value="TIF_IF2"/>
</dbReference>
<dbReference type="FunFam" id="2.40.30.10:FF:000119">
    <property type="entry name" value="Blast:Translation initiation factor IF-2, mitochondrial"/>
    <property type="match status" value="1"/>
</dbReference>
<dbReference type="InterPro" id="IPR000795">
    <property type="entry name" value="T_Tr_GTP-bd_dom"/>
</dbReference>
<keyword evidence="5" id="KW-0342">GTP-binding</keyword>